<keyword evidence="6" id="KW-0539">Nucleus</keyword>
<evidence type="ECO:0000256" key="5">
    <source>
        <dbReference type="ARBA" id="ARBA00022833"/>
    </source>
</evidence>
<evidence type="ECO:0000313" key="10">
    <source>
        <dbReference type="EMBL" id="THD25576.1"/>
    </source>
</evidence>
<evidence type="ECO:0000259" key="9">
    <source>
        <dbReference type="PROSITE" id="PS50157"/>
    </source>
</evidence>
<sequence>MQFEQLPQQVPLSKALERNAEPPSISHVASLSSSPVNNCQIAAGSVKTGLIGTLKFGIQTILNESSLIVSQPTTVSVPSSWTPPPPLTLSASISSSPSSSQSPSLSLPPPPLPLIFPLSSPLPRSSGPSSGGICSPTLEHDAPYDLSLTGNKTTQRAPFTGSPIWPDSTSSYDSMKSTIHSRTFGPLSSVDGLKTMIVDDGSNEPDDEDRSSHNSSRMTTNSSSTSTASRVGGPQISPTVPSTTSQMEQDLLRALNMLTASSNSTTKTPSSSGSSTHSNSAAAAAAAAAVVAAATLVGNESAHPSRAHAWSAMMLRSCQTDLETPLLNRFGKVEFVNNGAGIKNPLACATKVEREVLSQLYGEQVNPDEYMCKACGKRFHLPRLLTRHVKCHSQMRRYLCKYCFKGFNDTFDLKRHTRTHTGVRPYKCSDCPKAFTQRCSLESHCRKVHGQPLPYAFKERRTKLYICEDCGFNTQHLELFCEHSHAQQSLPHQPEQQQQIQRQHSHQYQRQQKHQPQQEQQQQQQQQLTSPVQSSGGRRPSTTKRSTPFDLPESTIHGLQEPCGQNPSSAQGTVTNVTEAPLLLRAGCLSAHVC</sequence>
<keyword evidence="3" id="KW-0677">Repeat</keyword>
<evidence type="ECO:0000256" key="6">
    <source>
        <dbReference type="ARBA" id="ARBA00023242"/>
    </source>
</evidence>
<name>A0A4E0RDJ7_FASHE</name>
<dbReference type="InterPro" id="IPR027756">
    <property type="entry name" value="Ovo-like"/>
</dbReference>
<dbReference type="Pfam" id="PF00096">
    <property type="entry name" value="zf-C2H2"/>
    <property type="match status" value="2"/>
</dbReference>
<feature type="compositionally biased region" description="Low complexity" evidence="8">
    <location>
        <begin position="213"/>
        <end position="230"/>
    </location>
</feature>
<comment type="caution">
    <text evidence="10">The sequence shown here is derived from an EMBL/GenBank/DDBJ whole genome shotgun (WGS) entry which is preliminary data.</text>
</comment>
<evidence type="ECO:0000256" key="8">
    <source>
        <dbReference type="SAM" id="MobiDB-lite"/>
    </source>
</evidence>
<dbReference type="PANTHER" id="PTHR10032:SF271">
    <property type="entry name" value="RH12261P-RELATED"/>
    <property type="match status" value="1"/>
</dbReference>
<comment type="subcellular location">
    <subcellularLocation>
        <location evidence="1">Nucleus</location>
    </subcellularLocation>
</comment>
<dbReference type="GO" id="GO:0000981">
    <property type="term" value="F:DNA-binding transcription factor activity, RNA polymerase II-specific"/>
    <property type="evidence" value="ECO:0007669"/>
    <property type="project" value="TreeGrafter"/>
</dbReference>
<feature type="domain" description="C2H2-type" evidence="9">
    <location>
        <begin position="426"/>
        <end position="454"/>
    </location>
</feature>
<dbReference type="GO" id="GO:0008270">
    <property type="term" value="F:zinc ion binding"/>
    <property type="evidence" value="ECO:0007669"/>
    <property type="project" value="UniProtKB-KW"/>
</dbReference>
<feature type="compositionally biased region" description="Low complexity" evidence="8">
    <location>
        <begin position="115"/>
        <end position="137"/>
    </location>
</feature>
<feature type="region of interest" description="Disordered" evidence="8">
    <location>
        <begin position="88"/>
        <end position="176"/>
    </location>
</feature>
<dbReference type="SUPFAM" id="SSF57667">
    <property type="entry name" value="beta-beta-alpha zinc fingers"/>
    <property type="match status" value="2"/>
</dbReference>
<feature type="compositionally biased region" description="Polar residues" evidence="8">
    <location>
        <begin position="167"/>
        <end position="176"/>
    </location>
</feature>
<dbReference type="GO" id="GO:0005634">
    <property type="term" value="C:nucleus"/>
    <property type="evidence" value="ECO:0007669"/>
    <property type="project" value="UniProtKB-SubCell"/>
</dbReference>
<feature type="compositionally biased region" description="Low complexity" evidence="8">
    <location>
        <begin position="88"/>
        <end position="105"/>
    </location>
</feature>
<gene>
    <name evidence="10" type="ORF">D915_003556</name>
</gene>
<dbReference type="InterPro" id="IPR036236">
    <property type="entry name" value="Znf_C2H2_sf"/>
</dbReference>
<dbReference type="AlphaFoldDB" id="A0A4E0RDJ7"/>
<evidence type="ECO:0000313" key="11">
    <source>
        <dbReference type="Proteomes" id="UP000230066"/>
    </source>
</evidence>
<feature type="compositionally biased region" description="Low complexity" evidence="8">
    <location>
        <begin position="514"/>
        <end position="534"/>
    </location>
</feature>
<evidence type="ECO:0000256" key="3">
    <source>
        <dbReference type="ARBA" id="ARBA00022737"/>
    </source>
</evidence>
<feature type="region of interest" description="Disordered" evidence="8">
    <location>
        <begin position="196"/>
        <end position="246"/>
    </location>
</feature>
<dbReference type="EMBL" id="JXXN02001081">
    <property type="protein sequence ID" value="THD25576.1"/>
    <property type="molecule type" value="Genomic_DNA"/>
</dbReference>
<reference evidence="10" key="1">
    <citation type="submission" date="2019-03" db="EMBL/GenBank/DDBJ databases">
        <title>Improved annotation for the trematode Fasciola hepatica.</title>
        <authorList>
            <person name="Choi Y.-J."/>
            <person name="Martin J."/>
            <person name="Mitreva M."/>
        </authorList>
    </citation>
    <scope>NUCLEOTIDE SEQUENCE [LARGE SCALE GENOMIC DNA]</scope>
</reference>
<feature type="domain" description="C2H2-type" evidence="9">
    <location>
        <begin position="370"/>
        <end position="397"/>
    </location>
</feature>
<feature type="compositionally biased region" description="Polar residues" evidence="8">
    <location>
        <begin position="148"/>
        <end position="157"/>
    </location>
</feature>
<feature type="region of interest" description="Disordered" evidence="8">
    <location>
        <begin position="488"/>
        <end position="572"/>
    </location>
</feature>
<evidence type="ECO:0000256" key="4">
    <source>
        <dbReference type="ARBA" id="ARBA00022771"/>
    </source>
</evidence>
<evidence type="ECO:0000256" key="1">
    <source>
        <dbReference type="ARBA" id="ARBA00004123"/>
    </source>
</evidence>
<dbReference type="PROSITE" id="PS00028">
    <property type="entry name" value="ZINC_FINGER_C2H2_1"/>
    <property type="match status" value="3"/>
</dbReference>
<dbReference type="PROSITE" id="PS50157">
    <property type="entry name" value="ZINC_FINGER_C2H2_2"/>
    <property type="match status" value="3"/>
</dbReference>
<feature type="compositionally biased region" description="Polar residues" evidence="8">
    <location>
        <begin position="236"/>
        <end position="246"/>
    </location>
</feature>
<accession>A0A4E0RDJ7</accession>
<dbReference type="GO" id="GO:0009913">
    <property type="term" value="P:epidermal cell differentiation"/>
    <property type="evidence" value="ECO:0007669"/>
    <property type="project" value="TreeGrafter"/>
</dbReference>
<feature type="compositionally biased region" description="Basic residues" evidence="8">
    <location>
        <begin position="503"/>
        <end position="513"/>
    </location>
</feature>
<dbReference type="Gene3D" id="3.30.160.60">
    <property type="entry name" value="Classic Zinc Finger"/>
    <property type="match status" value="2"/>
</dbReference>
<keyword evidence="4 7" id="KW-0863">Zinc-finger</keyword>
<dbReference type="FunFam" id="3.30.160.60:FF:000452">
    <property type="entry name" value="Transcription factor Ovo-like 2"/>
    <property type="match status" value="1"/>
</dbReference>
<dbReference type="SMART" id="SM00355">
    <property type="entry name" value="ZnF_C2H2"/>
    <property type="match status" value="3"/>
</dbReference>
<dbReference type="Proteomes" id="UP000230066">
    <property type="component" value="Unassembled WGS sequence"/>
</dbReference>
<keyword evidence="5" id="KW-0862">Zinc</keyword>
<feature type="compositionally biased region" description="Polar residues" evidence="8">
    <location>
        <begin position="563"/>
        <end position="572"/>
    </location>
</feature>
<evidence type="ECO:0000256" key="7">
    <source>
        <dbReference type="PROSITE-ProRule" id="PRU00042"/>
    </source>
</evidence>
<dbReference type="PANTHER" id="PTHR10032">
    <property type="entry name" value="ZINC FINGER PROTEIN WITH KRAB AND SCAN DOMAINS"/>
    <property type="match status" value="1"/>
</dbReference>
<proteinExistence type="predicted"/>
<dbReference type="GO" id="GO:0000978">
    <property type="term" value="F:RNA polymerase II cis-regulatory region sequence-specific DNA binding"/>
    <property type="evidence" value="ECO:0007669"/>
    <property type="project" value="TreeGrafter"/>
</dbReference>
<dbReference type="InterPro" id="IPR013087">
    <property type="entry name" value="Znf_C2H2_type"/>
</dbReference>
<protein>
    <recommendedName>
        <fullName evidence="9">C2H2-type domain-containing protein</fullName>
    </recommendedName>
</protein>
<organism evidence="10 11">
    <name type="scientific">Fasciola hepatica</name>
    <name type="common">Liver fluke</name>
    <dbReference type="NCBI Taxonomy" id="6192"/>
    <lineage>
        <taxon>Eukaryota</taxon>
        <taxon>Metazoa</taxon>
        <taxon>Spiralia</taxon>
        <taxon>Lophotrochozoa</taxon>
        <taxon>Platyhelminthes</taxon>
        <taxon>Trematoda</taxon>
        <taxon>Digenea</taxon>
        <taxon>Plagiorchiida</taxon>
        <taxon>Echinostomata</taxon>
        <taxon>Echinostomatoidea</taxon>
        <taxon>Fasciolidae</taxon>
        <taxon>Fasciola</taxon>
    </lineage>
</organism>
<evidence type="ECO:0000256" key="2">
    <source>
        <dbReference type="ARBA" id="ARBA00022723"/>
    </source>
</evidence>
<keyword evidence="11" id="KW-1185">Reference proteome</keyword>
<keyword evidence="2" id="KW-0479">Metal-binding</keyword>
<feature type="domain" description="C2H2-type" evidence="9">
    <location>
        <begin position="398"/>
        <end position="425"/>
    </location>
</feature>
<feature type="compositionally biased region" description="Low complexity" evidence="8">
    <location>
        <begin position="488"/>
        <end position="502"/>
    </location>
</feature>